<dbReference type="InterPro" id="IPR018062">
    <property type="entry name" value="HTH_AraC-typ_CS"/>
</dbReference>
<dbReference type="InterPro" id="IPR003313">
    <property type="entry name" value="AraC-bd"/>
</dbReference>
<protein>
    <submittedName>
        <fullName evidence="7">HTH-type transcriptional repressor of iron proteins A</fullName>
    </submittedName>
</protein>
<dbReference type="RefSeq" id="WP_124085778.1">
    <property type="nucleotide sequence ID" value="NZ_UXAW01000051.1"/>
</dbReference>
<evidence type="ECO:0000256" key="5">
    <source>
        <dbReference type="SAM" id="MobiDB-lite"/>
    </source>
</evidence>
<dbReference type="PANTHER" id="PTHR11019:SF190">
    <property type="entry name" value="ARAC-FAMILY REGULATORY PROTEIN"/>
    <property type="match status" value="1"/>
</dbReference>
<evidence type="ECO:0000256" key="3">
    <source>
        <dbReference type="ARBA" id="ARBA00023125"/>
    </source>
</evidence>
<dbReference type="Gene3D" id="2.60.120.10">
    <property type="entry name" value="Jelly Rolls"/>
    <property type="match status" value="1"/>
</dbReference>
<keyword evidence="1" id="KW-0678">Repressor</keyword>
<dbReference type="InterPro" id="IPR014710">
    <property type="entry name" value="RmlC-like_jellyroll"/>
</dbReference>
<dbReference type="OrthoDB" id="9814125at2"/>
<dbReference type="InterPro" id="IPR009057">
    <property type="entry name" value="Homeodomain-like_sf"/>
</dbReference>
<feature type="domain" description="HTH araC/xylS-type" evidence="6">
    <location>
        <begin position="160"/>
        <end position="261"/>
    </location>
</feature>
<feature type="compositionally biased region" description="Basic and acidic residues" evidence="5">
    <location>
        <begin position="10"/>
        <end position="20"/>
    </location>
</feature>
<dbReference type="InterPro" id="IPR011051">
    <property type="entry name" value="RmlC_Cupin_sf"/>
</dbReference>
<organism evidence="7 8">
    <name type="scientific">Pseudogemmobacter humi</name>
    <dbReference type="NCBI Taxonomy" id="2483812"/>
    <lineage>
        <taxon>Bacteria</taxon>
        <taxon>Pseudomonadati</taxon>
        <taxon>Pseudomonadota</taxon>
        <taxon>Alphaproteobacteria</taxon>
        <taxon>Rhodobacterales</taxon>
        <taxon>Paracoccaceae</taxon>
        <taxon>Pseudogemmobacter</taxon>
    </lineage>
</organism>
<keyword evidence="2" id="KW-0805">Transcription regulation</keyword>
<dbReference type="EMBL" id="UXAW01000051">
    <property type="protein sequence ID" value="VDC25023.1"/>
    <property type="molecule type" value="Genomic_DNA"/>
</dbReference>
<proteinExistence type="predicted"/>
<evidence type="ECO:0000256" key="4">
    <source>
        <dbReference type="ARBA" id="ARBA00023163"/>
    </source>
</evidence>
<dbReference type="SUPFAM" id="SSF51182">
    <property type="entry name" value="RmlC-like cupins"/>
    <property type="match status" value="1"/>
</dbReference>
<dbReference type="PROSITE" id="PS00041">
    <property type="entry name" value="HTH_ARAC_FAMILY_1"/>
    <property type="match status" value="1"/>
</dbReference>
<evidence type="ECO:0000256" key="2">
    <source>
        <dbReference type="ARBA" id="ARBA00023015"/>
    </source>
</evidence>
<sequence length="284" mass="30939">MAGQTPDPPPEGRIDGDEPRPLSFRTEVYRGGTAFPRKIQPWGELLYALSGVCEIEVEGRRFLSPPSYGIWIPPGTAHEAWSREDMLYVTTYVSAELCESLPRSVRTLALSPLLKAVLADFAGRGITVPQTAPDRRLARVLVDQIALAPQFDSYLPFTADRLLAGIVDSLSADPGNRLSLAEWARRTGVTERTLSRRWQSAFGISFNEWRLRLKLVRALSLLDAGEKVQSVARSLGYGDASAFIAMFRRMTGASPTTLPQSAARKPGEAGPQITRGRAGCPGGG</sequence>
<dbReference type="Gene3D" id="1.10.10.60">
    <property type="entry name" value="Homeodomain-like"/>
    <property type="match status" value="1"/>
</dbReference>
<dbReference type="PROSITE" id="PS01124">
    <property type="entry name" value="HTH_ARAC_FAMILY_2"/>
    <property type="match status" value="1"/>
</dbReference>
<accession>A0A3P5WNG6</accession>
<dbReference type="InterPro" id="IPR018060">
    <property type="entry name" value="HTH_AraC"/>
</dbReference>
<evidence type="ECO:0000256" key="1">
    <source>
        <dbReference type="ARBA" id="ARBA00022491"/>
    </source>
</evidence>
<keyword evidence="3" id="KW-0238">DNA-binding</keyword>
<keyword evidence="8" id="KW-1185">Reference proteome</keyword>
<dbReference type="SMART" id="SM00342">
    <property type="entry name" value="HTH_ARAC"/>
    <property type="match status" value="1"/>
</dbReference>
<dbReference type="SUPFAM" id="SSF46689">
    <property type="entry name" value="Homeodomain-like"/>
    <property type="match status" value="1"/>
</dbReference>
<dbReference type="FunFam" id="1.10.10.60:FF:000132">
    <property type="entry name" value="AraC family transcriptional regulator"/>
    <property type="match status" value="1"/>
</dbReference>
<evidence type="ECO:0000313" key="7">
    <source>
        <dbReference type="EMBL" id="VDC25023.1"/>
    </source>
</evidence>
<keyword evidence="4" id="KW-0804">Transcription</keyword>
<feature type="region of interest" description="Disordered" evidence="5">
    <location>
        <begin position="254"/>
        <end position="284"/>
    </location>
</feature>
<name>A0A3P5WNG6_9RHOB</name>
<dbReference type="Pfam" id="PF12833">
    <property type="entry name" value="HTH_18"/>
    <property type="match status" value="1"/>
</dbReference>
<dbReference type="Proteomes" id="UP000277498">
    <property type="component" value="Unassembled WGS sequence"/>
</dbReference>
<evidence type="ECO:0000313" key="8">
    <source>
        <dbReference type="Proteomes" id="UP000277498"/>
    </source>
</evidence>
<dbReference type="CDD" id="cd06124">
    <property type="entry name" value="cupin_NimR-like_N"/>
    <property type="match status" value="1"/>
</dbReference>
<dbReference type="GO" id="GO:0043565">
    <property type="term" value="F:sequence-specific DNA binding"/>
    <property type="evidence" value="ECO:0007669"/>
    <property type="project" value="InterPro"/>
</dbReference>
<dbReference type="Pfam" id="PF02311">
    <property type="entry name" value="AraC_binding"/>
    <property type="match status" value="1"/>
</dbReference>
<gene>
    <name evidence="7" type="primary">ripA</name>
    <name evidence="7" type="ORF">XINFAN_01361</name>
</gene>
<dbReference type="PANTHER" id="PTHR11019">
    <property type="entry name" value="HTH-TYPE TRANSCRIPTIONAL REGULATOR NIMR"/>
    <property type="match status" value="1"/>
</dbReference>
<dbReference type="AlphaFoldDB" id="A0A3P5WNG6"/>
<feature type="region of interest" description="Disordered" evidence="5">
    <location>
        <begin position="1"/>
        <end position="22"/>
    </location>
</feature>
<reference evidence="7 8" key="1">
    <citation type="submission" date="2018-11" db="EMBL/GenBank/DDBJ databases">
        <authorList>
            <person name="Criscuolo A."/>
        </authorList>
    </citation>
    <scope>NUCLEOTIDE SEQUENCE [LARGE SCALE GENOMIC DNA]</scope>
    <source>
        <strain evidence="7">ACIP111625</strain>
    </source>
</reference>
<evidence type="ECO:0000259" key="6">
    <source>
        <dbReference type="PROSITE" id="PS01124"/>
    </source>
</evidence>
<dbReference type="GO" id="GO:0003700">
    <property type="term" value="F:DNA-binding transcription factor activity"/>
    <property type="evidence" value="ECO:0007669"/>
    <property type="project" value="InterPro"/>
</dbReference>